<evidence type="ECO:0000313" key="3">
    <source>
        <dbReference type="EMBL" id="KAK0553463.1"/>
    </source>
</evidence>
<feature type="region of interest" description="Disordered" evidence="2">
    <location>
        <begin position="122"/>
        <end position="141"/>
    </location>
</feature>
<feature type="region of interest" description="Disordered" evidence="2">
    <location>
        <begin position="89"/>
        <end position="113"/>
    </location>
</feature>
<accession>A0AAN6GWX0</accession>
<keyword evidence="1" id="KW-0175">Coiled coil</keyword>
<comment type="caution">
    <text evidence="3">The sequence shown here is derived from an EMBL/GenBank/DDBJ whole genome shotgun (WGS) entry which is preliminary data.</text>
</comment>
<proteinExistence type="predicted"/>
<feature type="compositionally biased region" description="Pro residues" evidence="2">
    <location>
        <begin position="97"/>
        <end position="109"/>
    </location>
</feature>
<evidence type="ECO:0000313" key="4">
    <source>
        <dbReference type="Proteomes" id="UP001176517"/>
    </source>
</evidence>
<evidence type="ECO:0000256" key="1">
    <source>
        <dbReference type="SAM" id="Coils"/>
    </source>
</evidence>
<feature type="region of interest" description="Disordered" evidence="2">
    <location>
        <begin position="160"/>
        <end position="187"/>
    </location>
</feature>
<sequence>MVTTRKTAGRGAYAAAVLASRVNDKRVKSSLTDRIKGLKSPPDIGSPSRFNNATPLLQGARRNLLSNILPSSSVRAPPSGEVPFRLAANEQQQHRPQSPPGNAPLPSRPPIMRGRTSLLDRLQQHKQPHSPSRIAGSSSKNAASAHTAFTFAVPLHPASTSKQLNADKREPQMGLSRDRTAPDLTMPAHNRGRISNIHAAADETAAAIPSQTERFDNVLKRRNAPIHAPAPVPMSSSQARPLTDAETIRNIGRQSLMSLLADVSSSPSSSLSNSQQTGRGINDSSFDSTTLLDLKSLNLAVGIDKTSKGEQADVPANKYEAEAEQELHKAKKLGESLSDELERSIAEEVKAQDESSRVAYQRITHLVRGFVTISEAIHTTFQAAVSRNQSFEKDVAELSDVMAAAHVDIFEQMGQTIEKIREVINRIREEQERYEAQRSAFLSTFRKKAKEQFSKYESDRDELFRIVAAINDTKASEKQVRSTVMSLIQSL</sequence>
<keyword evidence="4" id="KW-1185">Reference proteome</keyword>
<dbReference type="AlphaFoldDB" id="A0AAN6GWX0"/>
<name>A0AAN6GWX0_9BASI</name>
<feature type="compositionally biased region" description="Basic and acidic residues" evidence="2">
    <location>
        <begin position="165"/>
        <end position="181"/>
    </location>
</feature>
<evidence type="ECO:0000256" key="2">
    <source>
        <dbReference type="SAM" id="MobiDB-lite"/>
    </source>
</evidence>
<protein>
    <submittedName>
        <fullName evidence="3">Uncharacterized protein</fullName>
    </submittedName>
</protein>
<gene>
    <name evidence="3" type="ORF">OC846_002512</name>
</gene>
<feature type="coiled-coil region" evidence="1">
    <location>
        <begin position="410"/>
        <end position="440"/>
    </location>
</feature>
<reference evidence="3" key="1">
    <citation type="journal article" date="2023" name="PhytoFront">
        <title>Draft Genome Resources of Seven Strains of Tilletia horrida, Causal Agent of Kernel Smut of Rice.</title>
        <authorList>
            <person name="Khanal S."/>
            <person name="Antony Babu S."/>
            <person name="Zhou X.G."/>
        </authorList>
    </citation>
    <scope>NUCLEOTIDE SEQUENCE</scope>
    <source>
        <strain evidence="3">TX6</strain>
    </source>
</reference>
<dbReference type="Proteomes" id="UP001176517">
    <property type="component" value="Unassembled WGS sequence"/>
</dbReference>
<dbReference type="EMBL" id="JAPDMZ010000050">
    <property type="protein sequence ID" value="KAK0553463.1"/>
    <property type="molecule type" value="Genomic_DNA"/>
</dbReference>
<organism evidence="3 4">
    <name type="scientific">Tilletia horrida</name>
    <dbReference type="NCBI Taxonomy" id="155126"/>
    <lineage>
        <taxon>Eukaryota</taxon>
        <taxon>Fungi</taxon>
        <taxon>Dikarya</taxon>
        <taxon>Basidiomycota</taxon>
        <taxon>Ustilaginomycotina</taxon>
        <taxon>Exobasidiomycetes</taxon>
        <taxon>Tilletiales</taxon>
        <taxon>Tilletiaceae</taxon>
        <taxon>Tilletia</taxon>
    </lineage>
</organism>